<name>A0A8S8XD99_9PROT</name>
<sequence>MQHARLIATLRRIGILAIAVSGVAYLAYVFFHEPGDDQGGDRLVISVYGVSQDSFRKNLYAPFEAECGCTLVVETGNSAERLSKLAARKNNPEVDLAVFSDFDALAALRRGLLDPIDVSRLSNYNKLYEFARDPIGGHMAVGYTVYATGIVYRTDKVAISSWRDLWSPSLKDRLVLPTLTSSGGPLLLQMLERAAGGSDPTFAGALAQVAANKRSVVTFFERSANLVQLFQQGEAWAAVTGRYNLPLLLRLNMPIAWASPSEGDAGGRNVLVLIKGSRRRALALRFLDKWLSTEVQTAMALDLVDSPANREATLPPNVASLLTYGPEMIERMNFIAPAVVLDHRAAWTKAWNETIAR</sequence>
<dbReference type="Proteomes" id="UP000681075">
    <property type="component" value="Unassembled WGS sequence"/>
</dbReference>
<dbReference type="GO" id="GO:0015888">
    <property type="term" value="P:thiamine transport"/>
    <property type="evidence" value="ECO:0007669"/>
    <property type="project" value="TreeGrafter"/>
</dbReference>
<gene>
    <name evidence="3" type="primary">potD</name>
    <name evidence="3" type="ORF">TMPK1_15020</name>
</gene>
<dbReference type="GO" id="GO:0030976">
    <property type="term" value="F:thiamine pyrophosphate binding"/>
    <property type="evidence" value="ECO:0007669"/>
    <property type="project" value="TreeGrafter"/>
</dbReference>
<keyword evidence="4" id="KW-1185">Reference proteome</keyword>
<dbReference type="SUPFAM" id="SSF53850">
    <property type="entry name" value="Periplasmic binding protein-like II"/>
    <property type="match status" value="1"/>
</dbReference>
<keyword evidence="2" id="KW-0472">Membrane</keyword>
<reference evidence="3" key="1">
    <citation type="submission" date="2021-02" db="EMBL/GenBank/DDBJ databases">
        <title>Genome sequence of Rhodospirillales sp. strain TMPK1 isolated from soil.</title>
        <authorList>
            <person name="Nakai R."/>
            <person name="Kusada H."/>
            <person name="Tamaki H."/>
        </authorList>
    </citation>
    <scope>NUCLEOTIDE SEQUENCE</scope>
    <source>
        <strain evidence="3">TMPK1</strain>
    </source>
</reference>
<dbReference type="AlphaFoldDB" id="A0A8S8XD99"/>
<dbReference type="Gene3D" id="3.40.190.10">
    <property type="entry name" value="Periplasmic binding protein-like II"/>
    <property type="match status" value="2"/>
</dbReference>
<dbReference type="CDD" id="cd13589">
    <property type="entry name" value="PBP2_polyamine_RpCGA009"/>
    <property type="match status" value="1"/>
</dbReference>
<accession>A0A8S8XD99</accession>
<organism evidence="3 4">
    <name type="scientific">Roseiterribacter gracilis</name>
    <dbReference type="NCBI Taxonomy" id="2812848"/>
    <lineage>
        <taxon>Bacteria</taxon>
        <taxon>Pseudomonadati</taxon>
        <taxon>Pseudomonadota</taxon>
        <taxon>Alphaproteobacteria</taxon>
        <taxon>Rhodospirillales</taxon>
        <taxon>Roseiterribacteraceae</taxon>
        <taxon>Roseiterribacter</taxon>
    </lineage>
</organism>
<evidence type="ECO:0000313" key="3">
    <source>
        <dbReference type="EMBL" id="GIL39265.1"/>
    </source>
</evidence>
<dbReference type="GO" id="GO:0030975">
    <property type="term" value="F:thiamine binding"/>
    <property type="evidence" value="ECO:0007669"/>
    <property type="project" value="TreeGrafter"/>
</dbReference>
<protein>
    <submittedName>
        <fullName evidence="3">ABC transporter substrate-binding protein</fullName>
    </submittedName>
</protein>
<evidence type="ECO:0000256" key="1">
    <source>
        <dbReference type="ARBA" id="ARBA00022729"/>
    </source>
</evidence>
<dbReference type="Pfam" id="PF13416">
    <property type="entry name" value="SBP_bac_8"/>
    <property type="match status" value="1"/>
</dbReference>
<dbReference type="InterPro" id="IPR006059">
    <property type="entry name" value="SBP"/>
</dbReference>
<keyword evidence="2" id="KW-1133">Transmembrane helix</keyword>
<dbReference type="PANTHER" id="PTHR30006:SF2">
    <property type="entry name" value="ABC TRANSPORTER SUBSTRATE-BINDING PROTEIN"/>
    <property type="match status" value="1"/>
</dbReference>
<comment type="caution">
    <text evidence="3">The sequence shown here is derived from an EMBL/GenBank/DDBJ whole genome shotgun (WGS) entry which is preliminary data.</text>
</comment>
<keyword evidence="1" id="KW-0732">Signal</keyword>
<evidence type="ECO:0000313" key="4">
    <source>
        <dbReference type="Proteomes" id="UP000681075"/>
    </source>
</evidence>
<evidence type="ECO:0000256" key="2">
    <source>
        <dbReference type="SAM" id="Phobius"/>
    </source>
</evidence>
<feature type="transmembrane region" description="Helical" evidence="2">
    <location>
        <begin position="12"/>
        <end position="31"/>
    </location>
</feature>
<dbReference type="EMBL" id="BOPV01000001">
    <property type="protein sequence ID" value="GIL39265.1"/>
    <property type="molecule type" value="Genomic_DNA"/>
</dbReference>
<dbReference type="PANTHER" id="PTHR30006">
    <property type="entry name" value="THIAMINE-BINDING PERIPLASMIC PROTEIN-RELATED"/>
    <property type="match status" value="1"/>
</dbReference>
<dbReference type="GO" id="GO:0030288">
    <property type="term" value="C:outer membrane-bounded periplasmic space"/>
    <property type="evidence" value="ECO:0007669"/>
    <property type="project" value="TreeGrafter"/>
</dbReference>
<keyword evidence="2" id="KW-0812">Transmembrane</keyword>
<proteinExistence type="predicted"/>